<gene>
    <name evidence="1" type="ORF">B296_00039877</name>
</gene>
<accession>A0A426YIS5</accession>
<dbReference type="Proteomes" id="UP000287651">
    <property type="component" value="Unassembled WGS sequence"/>
</dbReference>
<comment type="caution">
    <text evidence="1">The sequence shown here is derived from an EMBL/GenBank/DDBJ whole genome shotgun (WGS) entry which is preliminary data.</text>
</comment>
<reference evidence="1 2" key="1">
    <citation type="journal article" date="2014" name="Agronomy (Basel)">
        <title>A Draft Genome Sequence for Ensete ventricosum, the Drought-Tolerant Tree Against Hunger.</title>
        <authorList>
            <person name="Harrison J."/>
            <person name="Moore K.A."/>
            <person name="Paszkiewicz K."/>
            <person name="Jones T."/>
            <person name="Grant M."/>
            <person name="Ambacheew D."/>
            <person name="Muzemil S."/>
            <person name="Studholme D.J."/>
        </authorList>
    </citation>
    <scope>NUCLEOTIDE SEQUENCE [LARGE SCALE GENOMIC DNA]</scope>
</reference>
<name>A0A426YIS5_ENSVE</name>
<organism evidence="1 2">
    <name type="scientific">Ensete ventricosum</name>
    <name type="common">Abyssinian banana</name>
    <name type="synonym">Musa ensete</name>
    <dbReference type="NCBI Taxonomy" id="4639"/>
    <lineage>
        <taxon>Eukaryota</taxon>
        <taxon>Viridiplantae</taxon>
        <taxon>Streptophyta</taxon>
        <taxon>Embryophyta</taxon>
        <taxon>Tracheophyta</taxon>
        <taxon>Spermatophyta</taxon>
        <taxon>Magnoliopsida</taxon>
        <taxon>Liliopsida</taxon>
        <taxon>Zingiberales</taxon>
        <taxon>Musaceae</taxon>
        <taxon>Ensete</taxon>
    </lineage>
</organism>
<dbReference type="EMBL" id="AMZH03012156">
    <property type="protein sequence ID" value="RRT51570.1"/>
    <property type="molecule type" value="Genomic_DNA"/>
</dbReference>
<proteinExistence type="predicted"/>
<protein>
    <submittedName>
        <fullName evidence="1">Uncharacterized protein</fullName>
    </submittedName>
</protein>
<evidence type="ECO:0000313" key="1">
    <source>
        <dbReference type="EMBL" id="RRT51570.1"/>
    </source>
</evidence>
<evidence type="ECO:0000313" key="2">
    <source>
        <dbReference type="Proteomes" id="UP000287651"/>
    </source>
</evidence>
<sequence>MLTLVGQTHLVRSICPSVYELTQISYHERAAARAPRWRWLPGGVSSGKSTVVYTSSRFLSLSYSCIYNPRDRVEDEIIQLCLYLQGSSDLRAANHRLAVKRQVLRGTGDLLEQMAEGHCRR</sequence>
<dbReference type="AlphaFoldDB" id="A0A426YIS5"/>